<dbReference type="InterPro" id="IPR011342">
    <property type="entry name" value="Shikimate_DH"/>
</dbReference>
<protein>
    <recommendedName>
        <fullName evidence="2 8">Shikimate dehydrogenase (NADP(+))</fullName>
        <shortName evidence="8">SDH</shortName>
        <ecNumber evidence="2 8">1.1.1.25</ecNumber>
    </recommendedName>
</protein>
<dbReference type="HAMAP" id="MF_00222">
    <property type="entry name" value="Shikimate_DH_AroE"/>
    <property type="match status" value="1"/>
</dbReference>
<comment type="subunit">
    <text evidence="8">Homodimer.</text>
</comment>
<gene>
    <name evidence="8" type="primary">aroE</name>
    <name evidence="12" type="ORF">AWB68_00932</name>
</gene>
<dbReference type="PANTHER" id="PTHR21089:SF1">
    <property type="entry name" value="BIFUNCTIONAL 3-DEHYDROQUINATE DEHYDRATASE_SHIKIMATE DEHYDROGENASE, CHLOROPLASTIC"/>
    <property type="match status" value="1"/>
</dbReference>
<dbReference type="EMBL" id="FCON02000007">
    <property type="protein sequence ID" value="SAL22995.1"/>
    <property type="molecule type" value="Genomic_DNA"/>
</dbReference>
<name>A0A158FT57_9BURK</name>
<dbReference type="InterPro" id="IPR046346">
    <property type="entry name" value="Aminoacid_DH-like_N_sf"/>
</dbReference>
<evidence type="ECO:0000256" key="8">
    <source>
        <dbReference type="HAMAP-Rule" id="MF_00222"/>
    </source>
</evidence>
<comment type="caution">
    <text evidence="8">Lacks conserved residue(s) required for the propagation of feature annotation.</text>
</comment>
<comment type="caution">
    <text evidence="12">The sequence shown here is derived from an EMBL/GenBank/DDBJ whole genome shotgun (WGS) entry which is preliminary data.</text>
</comment>
<dbReference type="GO" id="GO:0050661">
    <property type="term" value="F:NADP binding"/>
    <property type="evidence" value="ECO:0007669"/>
    <property type="project" value="InterPro"/>
</dbReference>
<proteinExistence type="inferred from homology"/>
<dbReference type="InterPro" id="IPR036291">
    <property type="entry name" value="NAD(P)-bd_dom_sf"/>
</dbReference>
<comment type="pathway">
    <text evidence="1 8">Metabolic intermediate biosynthesis; chorismate biosynthesis; chorismate from D-erythrose 4-phosphate and phosphoenolpyruvate: step 4/7.</text>
</comment>
<evidence type="ECO:0000256" key="3">
    <source>
        <dbReference type="ARBA" id="ARBA00022605"/>
    </source>
</evidence>
<feature type="binding site" evidence="8">
    <location>
        <position position="65"/>
    </location>
    <ligand>
        <name>shikimate</name>
        <dbReference type="ChEBI" id="CHEBI:36208"/>
    </ligand>
</feature>
<dbReference type="GO" id="GO:0008652">
    <property type="term" value="P:amino acid biosynthetic process"/>
    <property type="evidence" value="ECO:0007669"/>
    <property type="project" value="UniProtKB-KW"/>
</dbReference>
<dbReference type="UniPathway" id="UPA00053">
    <property type="reaction ID" value="UER00087"/>
</dbReference>
<feature type="binding site" evidence="8">
    <location>
        <position position="219"/>
    </location>
    <ligand>
        <name>NADP(+)</name>
        <dbReference type="ChEBI" id="CHEBI:58349"/>
    </ligand>
</feature>
<dbReference type="Gene3D" id="3.40.50.10860">
    <property type="entry name" value="Leucine Dehydrogenase, chain A, domain 1"/>
    <property type="match status" value="1"/>
</dbReference>
<evidence type="ECO:0000259" key="9">
    <source>
        <dbReference type="Pfam" id="PF01488"/>
    </source>
</evidence>
<dbReference type="SUPFAM" id="SSF53223">
    <property type="entry name" value="Aminoacid dehydrogenase-like, N-terminal domain"/>
    <property type="match status" value="1"/>
</dbReference>
<evidence type="ECO:0000256" key="7">
    <source>
        <dbReference type="ARBA" id="ARBA00049442"/>
    </source>
</evidence>
<feature type="domain" description="Shikimate dehydrogenase substrate binding N-terminal" evidence="10">
    <location>
        <begin position="7"/>
        <end position="91"/>
    </location>
</feature>
<dbReference type="GO" id="GO:0009073">
    <property type="term" value="P:aromatic amino acid family biosynthetic process"/>
    <property type="evidence" value="ECO:0007669"/>
    <property type="project" value="UniProtKB-KW"/>
</dbReference>
<dbReference type="InterPro" id="IPR022893">
    <property type="entry name" value="Shikimate_DH_fam"/>
</dbReference>
<dbReference type="NCBIfam" id="NF001310">
    <property type="entry name" value="PRK00258.1-2"/>
    <property type="match status" value="1"/>
</dbReference>
<evidence type="ECO:0000256" key="5">
    <source>
        <dbReference type="ARBA" id="ARBA00023002"/>
    </source>
</evidence>
<sequence length="277" mass="29232">MSDLYAVIGNPIGHTKSPLIHGLFAEETQQDMSYTAIEGPLEPQDAFAETVRAFMANGGKGMNVTAPFKLKAFAMADERSERAELAGAVNAMKFDGALIIAENFDGIGLVRDIEVNLGLPMAGKRVLMLGAGGAARGALLPFLAAGPAEMVLVNRDVGKAKALAAKISGRGPLLACAYGDLEAMGRFDLVVNATSASLTGELPSVPPSVFSPEGAAYELAYGKRLTPFLRLARNAGVRTIADGVGMLVEQAAEAFDWWRGVRPETRTVINRLTVPLD</sequence>
<dbReference type="Pfam" id="PF08501">
    <property type="entry name" value="Shikimate_dh_N"/>
    <property type="match status" value="1"/>
</dbReference>
<dbReference type="CDD" id="cd01065">
    <property type="entry name" value="NAD_bind_Shikimate_DH"/>
    <property type="match status" value="1"/>
</dbReference>
<dbReference type="OrthoDB" id="9776868at2"/>
<feature type="binding site" evidence="8">
    <location>
        <position position="90"/>
    </location>
    <ligand>
        <name>shikimate</name>
        <dbReference type="ChEBI" id="CHEBI:36208"/>
    </ligand>
</feature>
<evidence type="ECO:0000259" key="10">
    <source>
        <dbReference type="Pfam" id="PF08501"/>
    </source>
</evidence>
<dbReference type="Pfam" id="PF18317">
    <property type="entry name" value="SDH_C"/>
    <property type="match status" value="1"/>
</dbReference>
<keyword evidence="13" id="KW-1185">Reference proteome</keyword>
<organism evidence="12 13">
    <name type="scientific">Caballeronia choica</name>
    <dbReference type="NCBI Taxonomy" id="326476"/>
    <lineage>
        <taxon>Bacteria</taxon>
        <taxon>Pseudomonadati</taxon>
        <taxon>Pseudomonadota</taxon>
        <taxon>Betaproteobacteria</taxon>
        <taxon>Burkholderiales</taxon>
        <taxon>Burkholderiaceae</taxon>
        <taxon>Caballeronia</taxon>
    </lineage>
</organism>
<feature type="active site" description="Proton acceptor" evidence="8">
    <location>
        <position position="69"/>
    </location>
</feature>
<dbReference type="Gene3D" id="3.40.50.720">
    <property type="entry name" value="NAD(P)-binding Rossmann-like Domain"/>
    <property type="match status" value="1"/>
</dbReference>
<feature type="domain" description="Quinate/shikimate 5-dehydrogenase/glutamyl-tRNA reductase" evidence="9">
    <location>
        <begin position="121"/>
        <end position="197"/>
    </location>
</feature>
<dbReference type="SUPFAM" id="SSF51735">
    <property type="entry name" value="NAD(P)-binding Rossmann-fold domains"/>
    <property type="match status" value="1"/>
</dbReference>
<feature type="binding site" evidence="8">
    <location>
        <position position="250"/>
    </location>
    <ligand>
        <name>shikimate</name>
        <dbReference type="ChEBI" id="CHEBI:36208"/>
    </ligand>
</feature>
<comment type="similarity">
    <text evidence="8">Belongs to the shikimate dehydrogenase family.</text>
</comment>
<feature type="binding site" evidence="8">
    <location>
        <begin position="130"/>
        <end position="134"/>
    </location>
    <ligand>
        <name>NADP(+)</name>
        <dbReference type="ChEBI" id="CHEBI:58349"/>
    </ligand>
</feature>
<dbReference type="Pfam" id="PF01488">
    <property type="entry name" value="Shikimate_DH"/>
    <property type="match status" value="1"/>
</dbReference>
<dbReference type="AlphaFoldDB" id="A0A158FT57"/>
<keyword evidence="4 8" id="KW-0521">NADP</keyword>
<reference evidence="12" key="1">
    <citation type="submission" date="2016-01" db="EMBL/GenBank/DDBJ databases">
        <authorList>
            <person name="Peeters C."/>
        </authorList>
    </citation>
    <scope>NUCLEOTIDE SEQUENCE [LARGE SCALE GENOMIC DNA]</scope>
    <source>
        <strain evidence="12">LMG 22940</strain>
    </source>
</reference>
<dbReference type="RefSeq" id="WP_087643294.1">
    <property type="nucleotide sequence ID" value="NZ_FCON02000007.1"/>
</dbReference>
<evidence type="ECO:0000256" key="2">
    <source>
        <dbReference type="ARBA" id="ARBA00012962"/>
    </source>
</evidence>
<dbReference type="GO" id="GO:0004764">
    <property type="term" value="F:shikimate 3-dehydrogenase (NADP+) activity"/>
    <property type="evidence" value="ECO:0007669"/>
    <property type="project" value="UniProtKB-UniRule"/>
</dbReference>
<feature type="binding site" evidence="8">
    <location>
        <begin position="15"/>
        <end position="17"/>
    </location>
    <ligand>
        <name>shikimate</name>
        <dbReference type="ChEBI" id="CHEBI:36208"/>
    </ligand>
</feature>
<evidence type="ECO:0000313" key="13">
    <source>
        <dbReference type="Proteomes" id="UP000054770"/>
    </source>
</evidence>
<keyword evidence="3 8" id="KW-0028">Amino-acid biosynthesis</keyword>
<dbReference type="FunFam" id="3.40.50.10860:FF:000006">
    <property type="entry name" value="Shikimate dehydrogenase (NADP(+))"/>
    <property type="match status" value="1"/>
</dbReference>
<evidence type="ECO:0000259" key="11">
    <source>
        <dbReference type="Pfam" id="PF18317"/>
    </source>
</evidence>
<dbReference type="EC" id="1.1.1.25" evidence="2 8"/>
<feature type="binding site" evidence="8">
    <location>
        <position position="243"/>
    </location>
    <ligand>
        <name>NADP(+)</name>
        <dbReference type="ChEBI" id="CHEBI:58349"/>
    </ligand>
</feature>
<dbReference type="GO" id="GO:0005829">
    <property type="term" value="C:cytosol"/>
    <property type="evidence" value="ECO:0007669"/>
    <property type="project" value="TreeGrafter"/>
</dbReference>
<comment type="function">
    <text evidence="8">Involved in the biosynthesis of the chorismate, which leads to the biosynthesis of aromatic amino acids. Catalyzes the reversible NADPH linked reduction of 3-dehydroshikimate (DHSA) to yield shikimate (SA).</text>
</comment>
<evidence type="ECO:0000256" key="1">
    <source>
        <dbReference type="ARBA" id="ARBA00004871"/>
    </source>
</evidence>
<evidence type="ECO:0000256" key="4">
    <source>
        <dbReference type="ARBA" id="ARBA00022857"/>
    </source>
</evidence>
<dbReference type="GO" id="GO:0019632">
    <property type="term" value="P:shikimate metabolic process"/>
    <property type="evidence" value="ECO:0007669"/>
    <property type="project" value="InterPro"/>
</dbReference>
<dbReference type="GO" id="GO:0009423">
    <property type="term" value="P:chorismate biosynthetic process"/>
    <property type="evidence" value="ECO:0007669"/>
    <property type="project" value="UniProtKB-UniRule"/>
</dbReference>
<dbReference type="NCBIfam" id="TIGR00507">
    <property type="entry name" value="aroE"/>
    <property type="match status" value="1"/>
</dbReference>
<feature type="domain" description="SDH C-terminal" evidence="11">
    <location>
        <begin position="243"/>
        <end position="271"/>
    </location>
</feature>
<dbReference type="InterPro" id="IPR013708">
    <property type="entry name" value="Shikimate_DH-bd_N"/>
</dbReference>
<feature type="binding site" evidence="8">
    <location>
        <position position="81"/>
    </location>
    <ligand>
        <name>NADP(+)</name>
        <dbReference type="ChEBI" id="CHEBI:58349"/>
    </ligand>
</feature>
<dbReference type="PANTHER" id="PTHR21089">
    <property type="entry name" value="SHIKIMATE DEHYDROGENASE"/>
    <property type="match status" value="1"/>
</dbReference>
<feature type="binding site" evidence="8">
    <location>
        <position position="221"/>
    </location>
    <ligand>
        <name>shikimate</name>
        <dbReference type="ChEBI" id="CHEBI:36208"/>
    </ligand>
</feature>
<evidence type="ECO:0000313" key="12">
    <source>
        <dbReference type="EMBL" id="SAL22995.1"/>
    </source>
</evidence>
<feature type="binding site" evidence="8">
    <location>
        <position position="105"/>
    </location>
    <ligand>
        <name>shikimate</name>
        <dbReference type="ChEBI" id="CHEBI:36208"/>
    </ligand>
</feature>
<comment type="catalytic activity">
    <reaction evidence="7 8">
        <text>shikimate + NADP(+) = 3-dehydroshikimate + NADPH + H(+)</text>
        <dbReference type="Rhea" id="RHEA:17737"/>
        <dbReference type="ChEBI" id="CHEBI:15378"/>
        <dbReference type="ChEBI" id="CHEBI:16630"/>
        <dbReference type="ChEBI" id="CHEBI:36208"/>
        <dbReference type="ChEBI" id="CHEBI:57783"/>
        <dbReference type="ChEBI" id="CHEBI:58349"/>
        <dbReference type="EC" id="1.1.1.25"/>
    </reaction>
</comment>
<dbReference type="Proteomes" id="UP000054770">
    <property type="component" value="Unassembled WGS sequence"/>
</dbReference>
<accession>A0A158FT57</accession>
<keyword evidence="5 8" id="KW-0560">Oxidoreductase</keyword>
<dbReference type="InterPro" id="IPR006151">
    <property type="entry name" value="Shikm_DH/Glu-tRNA_Rdtase"/>
</dbReference>
<dbReference type="InterPro" id="IPR041121">
    <property type="entry name" value="SDH_C"/>
</dbReference>
<evidence type="ECO:0000256" key="6">
    <source>
        <dbReference type="ARBA" id="ARBA00023141"/>
    </source>
</evidence>
<keyword evidence="6 8" id="KW-0057">Aromatic amino acid biosynthesis</keyword>